<accession>A0AAD5XTS3</accession>
<dbReference type="AlphaFoldDB" id="A0AAD5XTS3"/>
<feature type="compositionally biased region" description="Polar residues" evidence="6">
    <location>
        <begin position="47"/>
        <end position="56"/>
    </location>
</feature>
<keyword evidence="4" id="KW-0677">Repeat</keyword>
<comment type="caution">
    <text evidence="7">The sequence shown here is derived from an EMBL/GenBank/DDBJ whole genome shotgun (WGS) entry which is preliminary data.</text>
</comment>
<comment type="subcellular location">
    <subcellularLocation>
        <location evidence="1">Cytoplasm</location>
    </subcellularLocation>
</comment>
<feature type="compositionally biased region" description="Low complexity" evidence="6">
    <location>
        <begin position="57"/>
        <end position="76"/>
    </location>
</feature>
<evidence type="ECO:0000313" key="8">
    <source>
        <dbReference type="Proteomes" id="UP001212152"/>
    </source>
</evidence>
<dbReference type="SMART" id="SM00320">
    <property type="entry name" value="WD40"/>
    <property type="match status" value="3"/>
</dbReference>
<dbReference type="InterPro" id="IPR050687">
    <property type="entry name" value="Dynein_IC"/>
</dbReference>
<sequence length="974" mass="106218">MSDPTDPLAALPEGAQADPPASAEPAPGVPAGSKPSTSKASRATSRANLTKSSRANLTKTASSRAASKASLAGATSDARLAKPVKSRGSMRKASIMPDAPVASTTGAIGAEGWPAEEPAGGIADEPVGPLEGTMPLFLTSATQDLFKVKGGEDVTHEKSFKLIPKADLLSDLQARAAIGDFYPAKQAILDFPGEELLIHWDAEYKYGQNFFLCITTAAMDLILHPPEAELAADADSLIDATKKKVVSKPWESYGSEREIEADWVVNSRDLLNIQVSRRRRHFGAACKFGDRDAHDGYSECKPYKDPTYEISRMELSQATQAIPDLADGSVQTAWFRPLNFAVQYEPATMSTEAQNAAMSSADIEDFLENVTIRFEKALQQNSTLDIFQDDYQELGEADMTIEQGAHTYLQEYQSFTDLMHSKDRCISCVDWHPTIKGVLAVSCTERLGFDERVERGLFLRSRRSLILLWSFHDPIHPQLILEAPEDILCFKFNPHDPNIIAGGCITGQIVLWDISDHQDKLESSRKSTRDGSGSLPDDSTAAASAANGPSGDDEREPVTETTVVPCVAVSSIELSHRGPISDIDWLPRQMELGHNGELVEKPEHGHRELVTASADGQVAFWDTRFKKELKALDLVWRPFLRVPLSAMDNTFDYSLTKVSIKRMQSEKGSAASAASVDSGDKADAKAETFASKFFCATEEGDLIYADWIAEKASEEKASRVEHAINYHFGAMSDLHRSPFFPDILLSVGGWSFHIWREGVTTGPLLSAAPSSAYVICGRWSPTRPGVFYISKYDGSVEVWDLLDRSHSPSSVQNISGTAISYMAIRQYPGKSLAHNQFIAAGDDEGTLHILEVPRNLTKPSKNEKAFVRGFFDREVRRLGYVKGRKEFRAKERAAFEQASLESAAAGPKKEGEAALPPSTASGQRPQSSGAARTASGTGSAPSADDEGKLEAEYRKIEHNFLELEGLLPPPAVEI</sequence>
<keyword evidence="3 5" id="KW-0853">WD repeat</keyword>
<feature type="compositionally biased region" description="Low complexity" evidence="6">
    <location>
        <begin position="33"/>
        <end position="46"/>
    </location>
</feature>
<keyword evidence="2" id="KW-0963">Cytoplasm</keyword>
<feature type="region of interest" description="Disordered" evidence="6">
    <location>
        <begin position="898"/>
        <end position="951"/>
    </location>
</feature>
<protein>
    <submittedName>
        <fullName evidence="7">WD repeat-containing protein 63</fullName>
    </submittedName>
</protein>
<dbReference type="GO" id="GO:0045503">
    <property type="term" value="F:dynein light chain binding"/>
    <property type="evidence" value="ECO:0007669"/>
    <property type="project" value="TreeGrafter"/>
</dbReference>
<evidence type="ECO:0000256" key="5">
    <source>
        <dbReference type="PROSITE-ProRule" id="PRU00221"/>
    </source>
</evidence>
<dbReference type="PANTHER" id="PTHR12442">
    <property type="entry name" value="DYNEIN INTERMEDIATE CHAIN"/>
    <property type="match status" value="1"/>
</dbReference>
<name>A0AAD5XTS3_9FUNG</name>
<dbReference type="PANTHER" id="PTHR12442:SF5">
    <property type="entry name" value="DYNEIN AXONEMAL INTERMEDIATE CHAIN 3"/>
    <property type="match status" value="1"/>
</dbReference>
<dbReference type="Proteomes" id="UP001212152">
    <property type="component" value="Unassembled WGS sequence"/>
</dbReference>
<dbReference type="GO" id="GO:0045504">
    <property type="term" value="F:dynein heavy chain binding"/>
    <property type="evidence" value="ECO:0007669"/>
    <property type="project" value="TreeGrafter"/>
</dbReference>
<dbReference type="EMBL" id="JADGJQ010000002">
    <property type="protein sequence ID" value="KAJ3184970.1"/>
    <property type="molecule type" value="Genomic_DNA"/>
</dbReference>
<dbReference type="GO" id="GO:0060294">
    <property type="term" value="P:cilium movement involved in cell motility"/>
    <property type="evidence" value="ECO:0007669"/>
    <property type="project" value="TreeGrafter"/>
</dbReference>
<evidence type="ECO:0000313" key="7">
    <source>
        <dbReference type="EMBL" id="KAJ3184970.1"/>
    </source>
</evidence>
<dbReference type="InterPro" id="IPR036322">
    <property type="entry name" value="WD40_repeat_dom_sf"/>
</dbReference>
<dbReference type="SUPFAM" id="SSF50978">
    <property type="entry name" value="WD40 repeat-like"/>
    <property type="match status" value="1"/>
</dbReference>
<dbReference type="InterPro" id="IPR001680">
    <property type="entry name" value="WD40_rpt"/>
</dbReference>
<reference evidence="7" key="1">
    <citation type="submission" date="2020-05" db="EMBL/GenBank/DDBJ databases">
        <title>Phylogenomic resolution of chytrid fungi.</title>
        <authorList>
            <person name="Stajich J.E."/>
            <person name="Amses K."/>
            <person name="Simmons R."/>
            <person name="Seto K."/>
            <person name="Myers J."/>
            <person name="Bonds A."/>
            <person name="Quandt C.A."/>
            <person name="Barry K."/>
            <person name="Liu P."/>
            <person name="Grigoriev I."/>
            <person name="Longcore J.E."/>
            <person name="James T.Y."/>
        </authorList>
    </citation>
    <scope>NUCLEOTIDE SEQUENCE</scope>
    <source>
        <strain evidence="7">JEL0379</strain>
    </source>
</reference>
<feature type="region of interest" description="Disordered" evidence="6">
    <location>
        <begin position="1"/>
        <end position="113"/>
    </location>
</feature>
<dbReference type="PROSITE" id="PS50082">
    <property type="entry name" value="WD_REPEATS_2"/>
    <property type="match status" value="1"/>
</dbReference>
<evidence type="ECO:0000256" key="4">
    <source>
        <dbReference type="ARBA" id="ARBA00022737"/>
    </source>
</evidence>
<proteinExistence type="predicted"/>
<evidence type="ECO:0000256" key="3">
    <source>
        <dbReference type="ARBA" id="ARBA00022574"/>
    </source>
</evidence>
<feature type="repeat" description="WD" evidence="5">
    <location>
        <begin position="609"/>
        <end position="631"/>
    </location>
</feature>
<dbReference type="GO" id="GO:0036156">
    <property type="term" value="C:inner dynein arm"/>
    <property type="evidence" value="ECO:0007669"/>
    <property type="project" value="TreeGrafter"/>
</dbReference>
<keyword evidence="8" id="KW-1185">Reference proteome</keyword>
<evidence type="ECO:0000256" key="6">
    <source>
        <dbReference type="SAM" id="MobiDB-lite"/>
    </source>
</evidence>
<feature type="compositionally biased region" description="Low complexity" evidence="6">
    <location>
        <begin position="927"/>
        <end position="942"/>
    </location>
</feature>
<gene>
    <name evidence="7" type="primary">WDR63</name>
    <name evidence="7" type="ORF">HDU87_002536</name>
</gene>
<dbReference type="GO" id="GO:0036159">
    <property type="term" value="P:inner dynein arm assembly"/>
    <property type="evidence" value="ECO:0007669"/>
    <property type="project" value="TreeGrafter"/>
</dbReference>
<evidence type="ECO:0000256" key="1">
    <source>
        <dbReference type="ARBA" id="ARBA00004496"/>
    </source>
</evidence>
<evidence type="ECO:0000256" key="2">
    <source>
        <dbReference type="ARBA" id="ARBA00022490"/>
    </source>
</evidence>
<dbReference type="InterPro" id="IPR015943">
    <property type="entry name" value="WD40/YVTN_repeat-like_dom_sf"/>
</dbReference>
<feature type="region of interest" description="Disordered" evidence="6">
    <location>
        <begin position="522"/>
        <end position="560"/>
    </location>
</feature>
<dbReference type="Gene3D" id="2.130.10.10">
    <property type="entry name" value="YVTN repeat-like/Quinoprotein amine dehydrogenase"/>
    <property type="match status" value="2"/>
</dbReference>
<organism evidence="7 8">
    <name type="scientific">Geranomyces variabilis</name>
    <dbReference type="NCBI Taxonomy" id="109894"/>
    <lineage>
        <taxon>Eukaryota</taxon>
        <taxon>Fungi</taxon>
        <taxon>Fungi incertae sedis</taxon>
        <taxon>Chytridiomycota</taxon>
        <taxon>Chytridiomycota incertae sedis</taxon>
        <taxon>Chytridiomycetes</taxon>
        <taxon>Spizellomycetales</taxon>
        <taxon>Powellomycetaceae</taxon>
        <taxon>Geranomyces</taxon>
    </lineage>
</organism>